<dbReference type="AlphaFoldDB" id="A0A6A6D061"/>
<accession>A0A6A6D061</accession>
<evidence type="ECO:0000256" key="6">
    <source>
        <dbReference type="PIRSR" id="PIRSR602401-1"/>
    </source>
</evidence>
<comment type="similarity">
    <text evidence="1 7">Belongs to the cytochrome P450 family.</text>
</comment>
<proteinExistence type="inferred from homology"/>
<dbReference type="InterPro" id="IPR002401">
    <property type="entry name" value="Cyt_P450_E_grp-I"/>
</dbReference>
<protein>
    <recommendedName>
        <fullName evidence="11">Cytochrome P450</fullName>
    </recommendedName>
</protein>
<dbReference type="InterPro" id="IPR001128">
    <property type="entry name" value="Cyt_P450"/>
</dbReference>
<dbReference type="Pfam" id="PF00067">
    <property type="entry name" value="p450"/>
    <property type="match status" value="1"/>
</dbReference>
<sequence length="535" mass="60062">MAFGQLNLSNNVVFITIAVVFLATLGSFASILLSYAIRSRRRSQFPPGPAGLPVIGNLHQIPQKKAYFQWHEWSKQYGSMVGLKFGPQDVVILNKAKHVQELFDKRGALYNGRPKNHIGEDIITHDNAQILLADYGPEWRRLRKSIQSLLSVTAVESLLPIQEAESTQLLLEMLRDAKDSYRHIRRYATAVVLASVYGQRGKTYDMPKVQALYHAQEQFTAILEAGATPPVDIFPILQKVPASWKKWALKIREEQRSLYRALLEETREGIRRRGALGCLLGKLLEPGAKHGLNDEQVMYTGGTLMEAGSDTTSSTLHSWCIAMIENPEVLKASQKELDQVCGNRMPSANDLQNLPYLRAVMSETLRWRPVAPGGIPHKLMQDDVYEGYVLPKGTMLFANTWSIHQDEDDYEDGAKFWPERWVKNPATGTRVESVAEKADGRRATYTFGAGRRVCPGQNMAENSLMLVMARIAWAFDLKAEPGHTIDSSMETGYSDGFISGPLPFQFRIEVRSKMHEEAIVAAHEEAKPFLATFES</sequence>
<dbReference type="PROSITE" id="PS00086">
    <property type="entry name" value="CYTOCHROME_P450"/>
    <property type="match status" value="1"/>
</dbReference>
<dbReference type="CDD" id="cd11065">
    <property type="entry name" value="CYP64-like"/>
    <property type="match status" value="1"/>
</dbReference>
<dbReference type="SUPFAM" id="SSF48264">
    <property type="entry name" value="Cytochrome P450"/>
    <property type="match status" value="1"/>
</dbReference>
<dbReference type="PRINTS" id="PR00385">
    <property type="entry name" value="P450"/>
</dbReference>
<keyword evidence="3 7" id="KW-0560">Oxidoreductase</keyword>
<evidence type="ECO:0000256" key="8">
    <source>
        <dbReference type="SAM" id="Phobius"/>
    </source>
</evidence>
<feature type="transmembrane region" description="Helical" evidence="8">
    <location>
        <begin position="12"/>
        <end position="37"/>
    </location>
</feature>
<evidence type="ECO:0000256" key="2">
    <source>
        <dbReference type="ARBA" id="ARBA00022723"/>
    </source>
</evidence>
<dbReference type="PRINTS" id="PR00463">
    <property type="entry name" value="EP450I"/>
</dbReference>
<keyword evidence="5 7" id="KW-0503">Monooxygenase</keyword>
<dbReference type="RefSeq" id="XP_033671915.1">
    <property type="nucleotide sequence ID" value="XM_033815880.1"/>
</dbReference>
<keyword evidence="8" id="KW-0472">Membrane</keyword>
<evidence type="ECO:0000313" key="9">
    <source>
        <dbReference type="EMBL" id="KAF2171026.1"/>
    </source>
</evidence>
<evidence type="ECO:0000313" key="10">
    <source>
        <dbReference type="Proteomes" id="UP000799537"/>
    </source>
</evidence>
<keyword evidence="4 6" id="KW-0408">Iron</keyword>
<dbReference type="GO" id="GO:0005506">
    <property type="term" value="F:iron ion binding"/>
    <property type="evidence" value="ECO:0007669"/>
    <property type="project" value="InterPro"/>
</dbReference>
<reference evidence="9" key="1">
    <citation type="journal article" date="2020" name="Stud. Mycol.">
        <title>101 Dothideomycetes genomes: a test case for predicting lifestyles and emergence of pathogens.</title>
        <authorList>
            <person name="Haridas S."/>
            <person name="Albert R."/>
            <person name="Binder M."/>
            <person name="Bloem J."/>
            <person name="Labutti K."/>
            <person name="Salamov A."/>
            <person name="Andreopoulos B."/>
            <person name="Baker S."/>
            <person name="Barry K."/>
            <person name="Bills G."/>
            <person name="Bluhm B."/>
            <person name="Cannon C."/>
            <person name="Castanera R."/>
            <person name="Culley D."/>
            <person name="Daum C."/>
            <person name="Ezra D."/>
            <person name="Gonzalez J."/>
            <person name="Henrissat B."/>
            <person name="Kuo A."/>
            <person name="Liang C."/>
            <person name="Lipzen A."/>
            <person name="Lutzoni F."/>
            <person name="Magnuson J."/>
            <person name="Mondo S."/>
            <person name="Nolan M."/>
            <person name="Ohm R."/>
            <person name="Pangilinan J."/>
            <person name="Park H.-J."/>
            <person name="Ramirez L."/>
            <person name="Alfaro M."/>
            <person name="Sun H."/>
            <person name="Tritt A."/>
            <person name="Yoshinaga Y."/>
            <person name="Zwiers L.-H."/>
            <person name="Turgeon B."/>
            <person name="Goodwin S."/>
            <person name="Spatafora J."/>
            <person name="Crous P."/>
            <person name="Grigoriev I."/>
        </authorList>
    </citation>
    <scope>NUCLEOTIDE SEQUENCE</scope>
    <source>
        <strain evidence="9">ATCC 36951</strain>
    </source>
</reference>
<gene>
    <name evidence="9" type="ORF">M409DRAFT_64014</name>
</gene>
<keyword evidence="8" id="KW-0812">Transmembrane</keyword>
<keyword evidence="6 7" id="KW-0349">Heme</keyword>
<organism evidence="9 10">
    <name type="scientific">Zasmidium cellare ATCC 36951</name>
    <dbReference type="NCBI Taxonomy" id="1080233"/>
    <lineage>
        <taxon>Eukaryota</taxon>
        <taxon>Fungi</taxon>
        <taxon>Dikarya</taxon>
        <taxon>Ascomycota</taxon>
        <taxon>Pezizomycotina</taxon>
        <taxon>Dothideomycetes</taxon>
        <taxon>Dothideomycetidae</taxon>
        <taxon>Mycosphaerellales</taxon>
        <taxon>Mycosphaerellaceae</taxon>
        <taxon>Zasmidium</taxon>
    </lineage>
</organism>
<keyword evidence="2 6" id="KW-0479">Metal-binding</keyword>
<dbReference type="InterPro" id="IPR036396">
    <property type="entry name" value="Cyt_P450_sf"/>
</dbReference>
<dbReference type="OrthoDB" id="1103324at2759"/>
<name>A0A6A6D061_ZASCE</name>
<evidence type="ECO:0000256" key="3">
    <source>
        <dbReference type="ARBA" id="ARBA00023002"/>
    </source>
</evidence>
<dbReference type="InterPro" id="IPR050364">
    <property type="entry name" value="Cytochrome_P450_fung"/>
</dbReference>
<dbReference type="Gene3D" id="1.10.630.10">
    <property type="entry name" value="Cytochrome P450"/>
    <property type="match status" value="1"/>
</dbReference>
<dbReference type="InterPro" id="IPR017972">
    <property type="entry name" value="Cyt_P450_CS"/>
</dbReference>
<dbReference type="PANTHER" id="PTHR46300">
    <property type="entry name" value="P450, PUTATIVE (EUROFUNG)-RELATED-RELATED"/>
    <property type="match status" value="1"/>
</dbReference>
<dbReference type="GO" id="GO:0016705">
    <property type="term" value="F:oxidoreductase activity, acting on paired donors, with incorporation or reduction of molecular oxygen"/>
    <property type="evidence" value="ECO:0007669"/>
    <property type="project" value="InterPro"/>
</dbReference>
<dbReference type="Proteomes" id="UP000799537">
    <property type="component" value="Unassembled WGS sequence"/>
</dbReference>
<feature type="binding site" description="axial binding residue" evidence="6">
    <location>
        <position position="454"/>
    </location>
    <ligand>
        <name>heme</name>
        <dbReference type="ChEBI" id="CHEBI:30413"/>
    </ligand>
    <ligandPart>
        <name>Fe</name>
        <dbReference type="ChEBI" id="CHEBI:18248"/>
    </ligandPart>
</feature>
<evidence type="ECO:0000256" key="4">
    <source>
        <dbReference type="ARBA" id="ARBA00023004"/>
    </source>
</evidence>
<evidence type="ECO:0000256" key="5">
    <source>
        <dbReference type="ARBA" id="ARBA00023033"/>
    </source>
</evidence>
<dbReference type="GO" id="GO:0020037">
    <property type="term" value="F:heme binding"/>
    <property type="evidence" value="ECO:0007669"/>
    <property type="project" value="InterPro"/>
</dbReference>
<evidence type="ECO:0000256" key="7">
    <source>
        <dbReference type="RuleBase" id="RU000461"/>
    </source>
</evidence>
<dbReference type="GO" id="GO:0004497">
    <property type="term" value="F:monooxygenase activity"/>
    <property type="evidence" value="ECO:0007669"/>
    <property type="project" value="UniProtKB-KW"/>
</dbReference>
<evidence type="ECO:0000256" key="1">
    <source>
        <dbReference type="ARBA" id="ARBA00010617"/>
    </source>
</evidence>
<comment type="cofactor">
    <cofactor evidence="6">
        <name>heme</name>
        <dbReference type="ChEBI" id="CHEBI:30413"/>
    </cofactor>
</comment>
<dbReference type="GeneID" id="54569152"/>
<dbReference type="PANTHER" id="PTHR46300:SF2">
    <property type="entry name" value="CYTOCHROME P450 MONOOXYGENASE ALNH-RELATED"/>
    <property type="match status" value="1"/>
</dbReference>
<keyword evidence="10" id="KW-1185">Reference proteome</keyword>
<dbReference type="EMBL" id="ML993584">
    <property type="protein sequence ID" value="KAF2171026.1"/>
    <property type="molecule type" value="Genomic_DNA"/>
</dbReference>
<evidence type="ECO:0008006" key="11">
    <source>
        <dbReference type="Google" id="ProtNLM"/>
    </source>
</evidence>
<keyword evidence="8" id="KW-1133">Transmembrane helix</keyword>